<keyword evidence="2" id="KW-1185">Reference proteome</keyword>
<sequence>MQAYARLLQPNRHLRTGSIGIHRRPAPQMHRMVFLGKTVSVWAWPSRGGLIVLERVTPVDINFLNLDPVHLRIQRDPDQDAEDRFCQQLLRLGAKWFDSVERFHFVAGVAGDDQRYIDDLVDGLAEPLTTMERQWVCVGISGEGLWVAEYDTSLLFIEDKHNQEPDDSARVLLARTMEERCSILKDLGAKFYENIEQYEGKACLRAWEKKTTGEVGHLKQIPYQPVDT</sequence>
<dbReference type="Proteomes" id="UP000054321">
    <property type="component" value="Unassembled WGS sequence"/>
</dbReference>
<dbReference type="STRING" id="913774.A0A0C3E3S6"/>
<protein>
    <submittedName>
        <fullName evidence="1">Uncharacterized protein</fullName>
    </submittedName>
</protein>
<dbReference type="InParanoid" id="A0A0C3E3S6"/>
<organism evidence="1 2">
    <name type="scientific">Oidiodendron maius (strain Zn)</name>
    <dbReference type="NCBI Taxonomy" id="913774"/>
    <lineage>
        <taxon>Eukaryota</taxon>
        <taxon>Fungi</taxon>
        <taxon>Dikarya</taxon>
        <taxon>Ascomycota</taxon>
        <taxon>Pezizomycotina</taxon>
        <taxon>Leotiomycetes</taxon>
        <taxon>Leotiomycetes incertae sedis</taxon>
        <taxon>Myxotrichaceae</taxon>
        <taxon>Oidiodendron</taxon>
    </lineage>
</organism>
<name>A0A0C3E3S6_OIDMZ</name>
<reference evidence="1 2" key="1">
    <citation type="submission" date="2014-04" db="EMBL/GenBank/DDBJ databases">
        <authorList>
            <consortium name="DOE Joint Genome Institute"/>
            <person name="Kuo A."/>
            <person name="Martino E."/>
            <person name="Perotto S."/>
            <person name="Kohler A."/>
            <person name="Nagy L.G."/>
            <person name="Floudas D."/>
            <person name="Copeland A."/>
            <person name="Barry K.W."/>
            <person name="Cichocki N."/>
            <person name="Veneault-Fourrey C."/>
            <person name="LaButti K."/>
            <person name="Lindquist E.A."/>
            <person name="Lipzen A."/>
            <person name="Lundell T."/>
            <person name="Morin E."/>
            <person name="Murat C."/>
            <person name="Sun H."/>
            <person name="Tunlid A."/>
            <person name="Henrissat B."/>
            <person name="Grigoriev I.V."/>
            <person name="Hibbett D.S."/>
            <person name="Martin F."/>
            <person name="Nordberg H.P."/>
            <person name="Cantor M.N."/>
            <person name="Hua S.X."/>
        </authorList>
    </citation>
    <scope>NUCLEOTIDE SEQUENCE [LARGE SCALE GENOMIC DNA]</scope>
    <source>
        <strain evidence="1 2">Zn</strain>
    </source>
</reference>
<dbReference type="EMBL" id="KN832870">
    <property type="protein sequence ID" value="KIN09023.1"/>
    <property type="molecule type" value="Genomic_DNA"/>
</dbReference>
<dbReference type="HOGENOM" id="CLU_1205093_0_0_1"/>
<dbReference type="AlphaFoldDB" id="A0A0C3E3S6"/>
<proteinExistence type="predicted"/>
<gene>
    <name evidence="1" type="ORF">OIDMADRAFT_48859</name>
</gene>
<reference evidence="2" key="2">
    <citation type="submission" date="2015-01" db="EMBL/GenBank/DDBJ databases">
        <title>Evolutionary Origins and Diversification of the Mycorrhizal Mutualists.</title>
        <authorList>
            <consortium name="DOE Joint Genome Institute"/>
            <consortium name="Mycorrhizal Genomics Consortium"/>
            <person name="Kohler A."/>
            <person name="Kuo A."/>
            <person name="Nagy L.G."/>
            <person name="Floudas D."/>
            <person name="Copeland A."/>
            <person name="Barry K.W."/>
            <person name="Cichocki N."/>
            <person name="Veneault-Fourrey C."/>
            <person name="LaButti K."/>
            <person name="Lindquist E.A."/>
            <person name="Lipzen A."/>
            <person name="Lundell T."/>
            <person name="Morin E."/>
            <person name="Murat C."/>
            <person name="Riley R."/>
            <person name="Ohm R."/>
            <person name="Sun H."/>
            <person name="Tunlid A."/>
            <person name="Henrissat B."/>
            <person name="Grigoriev I.V."/>
            <person name="Hibbett D.S."/>
            <person name="Martin F."/>
        </authorList>
    </citation>
    <scope>NUCLEOTIDE SEQUENCE [LARGE SCALE GENOMIC DNA]</scope>
    <source>
        <strain evidence="2">Zn</strain>
    </source>
</reference>
<dbReference type="OrthoDB" id="4487429at2759"/>
<evidence type="ECO:0000313" key="1">
    <source>
        <dbReference type="EMBL" id="KIN09023.1"/>
    </source>
</evidence>
<evidence type="ECO:0000313" key="2">
    <source>
        <dbReference type="Proteomes" id="UP000054321"/>
    </source>
</evidence>
<accession>A0A0C3E3S6</accession>